<dbReference type="CDD" id="cd16442">
    <property type="entry name" value="BPL"/>
    <property type="match status" value="1"/>
</dbReference>
<evidence type="ECO:0000256" key="4">
    <source>
        <dbReference type="ARBA" id="ARBA00023267"/>
    </source>
</evidence>
<dbReference type="EMBL" id="SDMQ01000003">
    <property type="protein sequence ID" value="TBT86694.1"/>
    <property type="molecule type" value="Genomic_DNA"/>
</dbReference>
<dbReference type="Pfam" id="PF02237">
    <property type="entry name" value="BPL_C"/>
    <property type="match status" value="1"/>
</dbReference>
<dbReference type="Gene3D" id="3.30.930.10">
    <property type="entry name" value="Bira Bifunctional Protein, Domain 2"/>
    <property type="match status" value="1"/>
</dbReference>
<reference evidence="7 8" key="1">
    <citation type="submission" date="2019-01" db="EMBL/GenBank/DDBJ databases">
        <title>Lactibacter flavus gen. nov., sp. nov., a novel bacterium of the family Propionibacteriaceae isolated from raw milk and dairy products.</title>
        <authorList>
            <person name="Huptas C."/>
            <person name="Wenning M."/>
            <person name="Breitenwieser F."/>
            <person name="Doll E."/>
            <person name="Von Neubeck M."/>
            <person name="Busse H.-J."/>
            <person name="Scherer S."/>
        </authorList>
    </citation>
    <scope>NUCLEOTIDE SEQUENCE [LARGE SCALE GENOMIC DNA]</scope>
    <source>
        <strain evidence="7 8">KCTC 33808</strain>
    </source>
</reference>
<dbReference type="GO" id="GO:0004077">
    <property type="term" value="F:biotin--[biotin carboxyl-carrier protein] ligase activity"/>
    <property type="evidence" value="ECO:0007669"/>
    <property type="project" value="UniProtKB-EC"/>
</dbReference>
<dbReference type="GO" id="GO:0005524">
    <property type="term" value="F:ATP binding"/>
    <property type="evidence" value="ECO:0007669"/>
    <property type="project" value="UniProtKB-KW"/>
</dbReference>
<evidence type="ECO:0000313" key="7">
    <source>
        <dbReference type="EMBL" id="TBT86694.1"/>
    </source>
</evidence>
<dbReference type="InterPro" id="IPR004408">
    <property type="entry name" value="Biotin_CoA_COase_ligase"/>
</dbReference>
<dbReference type="GO" id="GO:0005737">
    <property type="term" value="C:cytoplasm"/>
    <property type="evidence" value="ECO:0007669"/>
    <property type="project" value="TreeGrafter"/>
</dbReference>
<keyword evidence="8" id="KW-1185">Reference proteome</keyword>
<dbReference type="Pfam" id="PF03099">
    <property type="entry name" value="BPL_LplA_LipB"/>
    <property type="match status" value="1"/>
</dbReference>
<dbReference type="OrthoDB" id="9807064at2"/>
<comment type="caution">
    <text evidence="7">The sequence shown here is derived from an EMBL/GenBank/DDBJ whole genome shotgun (WGS) entry which is preliminary data.</text>
</comment>
<accession>A0A4Q9KFF8</accession>
<feature type="domain" description="BPL/LPL catalytic" evidence="6">
    <location>
        <begin position="18"/>
        <end position="199"/>
    </location>
</feature>
<dbReference type="InterPro" id="IPR008988">
    <property type="entry name" value="Transcriptional_repressor_C"/>
</dbReference>
<protein>
    <recommendedName>
        <fullName evidence="5">biotin--[biotin carboxyl-carrier protein] ligase</fullName>
        <ecNumber evidence="5">6.3.4.15</ecNumber>
    </recommendedName>
</protein>
<keyword evidence="2" id="KW-0547">Nucleotide-binding</keyword>
<evidence type="ECO:0000259" key="6">
    <source>
        <dbReference type="PROSITE" id="PS51733"/>
    </source>
</evidence>
<evidence type="ECO:0000313" key="8">
    <source>
        <dbReference type="Proteomes" id="UP000292373"/>
    </source>
</evidence>
<sequence>MDRVAGVSAFLDADALRLAVLGGLWTHLDTVPTTGSTNADLTRASAEGAAPGLVLASGHQSTGRGRLARRWEAPQDTSIACSVLVAPRRPMPEWGWLPLLVGMAVTDGVRAATGLDARLKWPNDVLVAGRKLCGILCESVGGVDDPRAVLGFGINVGLRADQLPVPTATSTRLEGSDVGATPLLAAVLRSLESWFTAWDRGDSVVAEYRRRCDTIGREVVVHLADSDVTGEAVGVDAGGGLVVRTASGPRTFVAGDVEHLRPA</sequence>
<gene>
    <name evidence="7" type="ORF">ET989_04450</name>
</gene>
<dbReference type="SUPFAM" id="SSF50037">
    <property type="entry name" value="C-terminal domain of transcriptional repressors"/>
    <property type="match status" value="1"/>
</dbReference>
<dbReference type="PROSITE" id="PS51733">
    <property type="entry name" value="BPL_LPL_CATALYTIC"/>
    <property type="match status" value="1"/>
</dbReference>
<evidence type="ECO:0000256" key="3">
    <source>
        <dbReference type="ARBA" id="ARBA00022840"/>
    </source>
</evidence>
<dbReference type="InterPro" id="IPR045864">
    <property type="entry name" value="aa-tRNA-synth_II/BPL/LPL"/>
</dbReference>
<evidence type="ECO:0000256" key="2">
    <source>
        <dbReference type="ARBA" id="ARBA00022741"/>
    </source>
</evidence>
<proteinExistence type="predicted"/>
<dbReference type="InterPro" id="IPR004143">
    <property type="entry name" value="BPL_LPL_catalytic"/>
</dbReference>
<keyword evidence="3" id="KW-0067">ATP-binding</keyword>
<keyword evidence="1 7" id="KW-0436">Ligase</keyword>
<dbReference type="InterPro" id="IPR003142">
    <property type="entry name" value="BPL_C"/>
</dbReference>
<name>A0A4Q9KFF8_9ACTN</name>
<dbReference type="NCBIfam" id="TIGR00121">
    <property type="entry name" value="birA_ligase"/>
    <property type="match status" value="1"/>
</dbReference>
<organism evidence="7 8">
    <name type="scientific">Propioniciclava sinopodophylli</name>
    <dbReference type="NCBI Taxonomy" id="1837344"/>
    <lineage>
        <taxon>Bacteria</taxon>
        <taxon>Bacillati</taxon>
        <taxon>Actinomycetota</taxon>
        <taxon>Actinomycetes</taxon>
        <taxon>Propionibacteriales</taxon>
        <taxon>Propionibacteriaceae</taxon>
        <taxon>Propioniciclava</taxon>
    </lineage>
</organism>
<keyword evidence="4" id="KW-0092">Biotin</keyword>
<dbReference type="Proteomes" id="UP000292373">
    <property type="component" value="Unassembled WGS sequence"/>
</dbReference>
<dbReference type="AlphaFoldDB" id="A0A4Q9KFF8"/>
<dbReference type="Gene3D" id="2.30.30.100">
    <property type="match status" value="1"/>
</dbReference>
<dbReference type="PANTHER" id="PTHR12835:SF5">
    <property type="entry name" value="BIOTIN--PROTEIN LIGASE"/>
    <property type="match status" value="1"/>
</dbReference>
<evidence type="ECO:0000256" key="1">
    <source>
        <dbReference type="ARBA" id="ARBA00022598"/>
    </source>
</evidence>
<dbReference type="EC" id="6.3.4.15" evidence="5"/>
<dbReference type="PANTHER" id="PTHR12835">
    <property type="entry name" value="BIOTIN PROTEIN LIGASE"/>
    <property type="match status" value="1"/>
</dbReference>
<dbReference type="SUPFAM" id="SSF55681">
    <property type="entry name" value="Class II aaRS and biotin synthetases"/>
    <property type="match status" value="1"/>
</dbReference>
<evidence type="ECO:0000256" key="5">
    <source>
        <dbReference type="ARBA" id="ARBA00024227"/>
    </source>
</evidence>